<evidence type="ECO:0000313" key="3">
    <source>
        <dbReference type="EMBL" id="MBN7827171.1"/>
    </source>
</evidence>
<evidence type="ECO:0000313" key="4">
    <source>
        <dbReference type="Proteomes" id="UP000664654"/>
    </source>
</evidence>
<dbReference type="AlphaFoldDB" id="A0A939DSM6"/>
<keyword evidence="3" id="KW-0560">Oxidoreductase</keyword>
<sequence>MLAVIFELAPNPGCMDDYLALAEQLKAELSTVDGFISVERFASLSQPGHYLSLSFWRDEQAVAAWRNLPSHRLAQAQGRNGLFARYRLRVARIQRDYSMQERSQAPFDSQAAHRGENGHEPA</sequence>
<feature type="domain" description="ABM" evidence="2">
    <location>
        <begin position="2"/>
        <end position="90"/>
    </location>
</feature>
<dbReference type="Gene3D" id="3.30.70.100">
    <property type="match status" value="1"/>
</dbReference>
<dbReference type="Pfam" id="PF03992">
    <property type="entry name" value="ABM"/>
    <property type="match status" value="1"/>
</dbReference>
<reference evidence="3" key="1">
    <citation type="submission" date="2021-03" db="EMBL/GenBank/DDBJ databases">
        <title>novel species isolated from a fishpond in China.</title>
        <authorList>
            <person name="Lu H."/>
            <person name="Cai Z."/>
        </authorList>
    </citation>
    <scope>NUCLEOTIDE SEQUENCE</scope>
    <source>
        <strain evidence="3">JCM 30855</strain>
    </source>
</reference>
<feature type="region of interest" description="Disordered" evidence="1">
    <location>
        <begin position="97"/>
        <end position="122"/>
    </location>
</feature>
<gene>
    <name evidence="3" type="ORF">J0A66_18210</name>
</gene>
<comment type="caution">
    <text evidence="3">The sequence shown here is derived from an EMBL/GenBank/DDBJ whole genome shotgun (WGS) entry which is preliminary data.</text>
</comment>
<dbReference type="Proteomes" id="UP000664654">
    <property type="component" value="Unassembled WGS sequence"/>
</dbReference>
<dbReference type="InterPro" id="IPR007138">
    <property type="entry name" value="ABM_dom"/>
</dbReference>
<evidence type="ECO:0000259" key="2">
    <source>
        <dbReference type="PROSITE" id="PS51725"/>
    </source>
</evidence>
<dbReference type="GO" id="GO:0004497">
    <property type="term" value="F:monooxygenase activity"/>
    <property type="evidence" value="ECO:0007669"/>
    <property type="project" value="UniProtKB-KW"/>
</dbReference>
<proteinExistence type="predicted"/>
<dbReference type="PANTHER" id="PTHR37811:SF2">
    <property type="entry name" value="ABM DOMAIN-CONTAINING PROTEIN"/>
    <property type="match status" value="1"/>
</dbReference>
<dbReference type="InterPro" id="IPR011008">
    <property type="entry name" value="Dimeric_a/b-barrel"/>
</dbReference>
<organism evidence="3 4">
    <name type="scientific">Bowmanella dokdonensis</name>
    <dbReference type="NCBI Taxonomy" id="751969"/>
    <lineage>
        <taxon>Bacteria</taxon>
        <taxon>Pseudomonadati</taxon>
        <taxon>Pseudomonadota</taxon>
        <taxon>Gammaproteobacteria</taxon>
        <taxon>Alteromonadales</taxon>
        <taxon>Alteromonadaceae</taxon>
        <taxon>Bowmanella</taxon>
    </lineage>
</organism>
<keyword evidence="3" id="KW-0503">Monooxygenase</keyword>
<protein>
    <submittedName>
        <fullName evidence="3">Antibiotic biosynthesis monooxygenase</fullName>
    </submittedName>
</protein>
<evidence type="ECO:0000256" key="1">
    <source>
        <dbReference type="SAM" id="MobiDB-lite"/>
    </source>
</evidence>
<dbReference type="PANTHER" id="PTHR37811">
    <property type="entry name" value="BLL5343 PROTEIN"/>
    <property type="match status" value="1"/>
</dbReference>
<dbReference type="PROSITE" id="PS51725">
    <property type="entry name" value="ABM"/>
    <property type="match status" value="1"/>
</dbReference>
<dbReference type="SUPFAM" id="SSF54909">
    <property type="entry name" value="Dimeric alpha+beta barrel"/>
    <property type="match status" value="1"/>
</dbReference>
<accession>A0A939DSM6</accession>
<name>A0A939DSM6_9ALTE</name>
<dbReference type="InterPro" id="IPR052936">
    <property type="entry name" value="Jasmonate_Hydroxylase-like"/>
</dbReference>
<feature type="compositionally biased region" description="Basic and acidic residues" evidence="1">
    <location>
        <begin position="111"/>
        <end position="122"/>
    </location>
</feature>
<keyword evidence="4" id="KW-1185">Reference proteome</keyword>
<dbReference type="EMBL" id="JAFKCV010000014">
    <property type="protein sequence ID" value="MBN7827171.1"/>
    <property type="molecule type" value="Genomic_DNA"/>
</dbReference>
<dbReference type="RefSeq" id="WP_206575283.1">
    <property type="nucleotide sequence ID" value="NZ_JAFKCV010000014.1"/>
</dbReference>